<feature type="compositionally biased region" description="Low complexity" evidence="6">
    <location>
        <begin position="199"/>
        <end position="213"/>
    </location>
</feature>
<dbReference type="EMBL" id="JN987556">
    <property type="protein sequence ID" value="AET50779.1"/>
    <property type="molecule type" value="mRNA"/>
</dbReference>
<evidence type="ECO:0000256" key="8">
    <source>
        <dbReference type="SAM" id="SignalP"/>
    </source>
</evidence>
<keyword evidence="12" id="KW-1185">Reference proteome</keyword>
<evidence type="ECO:0000313" key="12">
    <source>
        <dbReference type="Proteomes" id="UP000030747"/>
    </source>
</evidence>
<protein>
    <recommendedName>
        <fullName evidence="9">ER membrane protein complex subunit 7 beta-sandwich domain-containing protein</fullName>
    </recommendedName>
</protein>
<evidence type="ECO:0000256" key="2">
    <source>
        <dbReference type="ARBA" id="ARBA00022692"/>
    </source>
</evidence>
<dbReference type="OrthoDB" id="27095at2759"/>
<dbReference type="PANTHER" id="PTHR13605">
    <property type="entry name" value="ER MEMBRANE PROTEIN COMPLEX SUBUNIT 7"/>
    <property type="match status" value="1"/>
</dbReference>
<dbReference type="RefSeq" id="XP_013229202.1">
    <property type="nucleotide sequence ID" value="XM_013373748.1"/>
</dbReference>
<feature type="transmembrane region" description="Helical" evidence="7">
    <location>
        <begin position="170"/>
        <end position="189"/>
    </location>
</feature>
<keyword evidence="4 7" id="KW-1133">Transmembrane helix</keyword>
<evidence type="ECO:0000256" key="3">
    <source>
        <dbReference type="ARBA" id="ARBA00022729"/>
    </source>
</evidence>
<reference evidence="11" key="3">
    <citation type="submission" date="2013-10" db="EMBL/GenBank/DDBJ databases">
        <authorList>
            <person name="Aslett M."/>
        </authorList>
    </citation>
    <scope>NUCLEOTIDE SEQUENCE [LARGE SCALE GENOMIC DNA]</scope>
    <source>
        <strain evidence="11">Houghton</strain>
    </source>
</reference>
<feature type="chain" id="PRO_5010835022" description="ER membrane protein complex subunit 7 beta-sandwich domain-containing protein" evidence="8">
    <location>
        <begin position="22"/>
        <end position="236"/>
    </location>
</feature>
<evidence type="ECO:0000256" key="7">
    <source>
        <dbReference type="SAM" id="Phobius"/>
    </source>
</evidence>
<organism evidence="10">
    <name type="scientific">Eimeria tenella</name>
    <name type="common">Coccidian parasite</name>
    <dbReference type="NCBI Taxonomy" id="5802"/>
    <lineage>
        <taxon>Eukaryota</taxon>
        <taxon>Sar</taxon>
        <taxon>Alveolata</taxon>
        <taxon>Apicomplexa</taxon>
        <taxon>Conoidasida</taxon>
        <taxon>Coccidia</taxon>
        <taxon>Eucoccidiorida</taxon>
        <taxon>Eimeriorina</taxon>
        <taxon>Eimeriidae</taxon>
        <taxon>Eimeria</taxon>
    </lineage>
</organism>
<keyword evidence="2 7" id="KW-0812">Transmembrane</keyword>
<feature type="region of interest" description="Disordered" evidence="6">
    <location>
        <begin position="199"/>
        <end position="221"/>
    </location>
</feature>
<accession>H9B9W9</accession>
<evidence type="ECO:0000313" key="10">
    <source>
        <dbReference type="EMBL" id="AET50779.1"/>
    </source>
</evidence>
<keyword evidence="5 7" id="KW-0472">Membrane</keyword>
<name>H9B9W9_EIMTE</name>
<dbReference type="OMA" id="HIFCDPS"/>
<evidence type="ECO:0000313" key="11">
    <source>
        <dbReference type="EMBL" id="CDJ38364.1"/>
    </source>
</evidence>
<dbReference type="EMBL" id="HG673835">
    <property type="protein sequence ID" value="CDJ38364.1"/>
    <property type="molecule type" value="Genomic_DNA"/>
</dbReference>
<gene>
    <name evidence="11" type="ORF">ETH_00026635</name>
</gene>
<evidence type="ECO:0000256" key="5">
    <source>
        <dbReference type="ARBA" id="ARBA00023136"/>
    </source>
</evidence>
<proteinExistence type="evidence at transcript level"/>
<feature type="domain" description="ER membrane protein complex subunit 7 beta-sandwich" evidence="9">
    <location>
        <begin position="94"/>
        <end position="178"/>
    </location>
</feature>
<dbReference type="PANTHER" id="PTHR13605:SF4">
    <property type="entry name" value="ER MEMBRANE PROTEIN COMPLEX SUBUNIT 7"/>
    <property type="match status" value="1"/>
</dbReference>
<dbReference type="GeneID" id="25254423"/>
<dbReference type="VEuPathDB" id="ToxoDB:ETH_00026635"/>
<evidence type="ECO:0000256" key="6">
    <source>
        <dbReference type="SAM" id="MobiDB-lite"/>
    </source>
</evidence>
<dbReference type="InterPro" id="IPR019008">
    <property type="entry name" value="Beta_sandwich_EMC7"/>
</dbReference>
<dbReference type="GO" id="GO:0072546">
    <property type="term" value="C:EMC complex"/>
    <property type="evidence" value="ECO:0007669"/>
    <property type="project" value="TreeGrafter"/>
</dbReference>
<evidence type="ECO:0000256" key="1">
    <source>
        <dbReference type="ARBA" id="ARBA00004167"/>
    </source>
</evidence>
<dbReference type="VEuPathDB" id="ToxoDB:ETH2_1343300"/>
<evidence type="ECO:0000256" key="4">
    <source>
        <dbReference type="ARBA" id="ARBA00022989"/>
    </source>
</evidence>
<evidence type="ECO:0000259" key="9">
    <source>
        <dbReference type="Pfam" id="PF09430"/>
    </source>
</evidence>
<feature type="signal peptide" evidence="8">
    <location>
        <begin position="1"/>
        <end position="21"/>
    </location>
</feature>
<sequence>MVCRLFLGAVALSVCICTLRASDAPQSNTSTHMKVEEIWGHVFCDPMLMPSLTIALNGTTLGNTTLLPAFHKSPSFGRSTAVGSYTAGSPSLEFRLPPLLPGSYLLEVLHPSLIFPKYRVVTTSSSNEVYLLNEYVMPTSLSSLPVPVTVAPTGVPRYFPAQGGFSILDLLRQPLVILVLVSLGIMYFLRKMQEAQTEAESQQQELESPEQQAVESLHQEAPESAFVAKLIRQGGH</sequence>
<keyword evidence="3 8" id="KW-0732">Signal</keyword>
<reference evidence="10" key="1">
    <citation type="journal article" date="2012" name="BMC Genomics">
        <title>Characterisation of full-length cDNA sequences provides insights into the Eimeria tenella transcriptome.</title>
        <authorList>
            <person name="Amiruddin N."/>
            <person name="Lee X.W."/>
            <person name="Blake D.P."/>
            <person name="Suzuki Y."/>
            <person name="Tay Y.L."/>
            <person name="Lim L.S."/>
            <person name="Tomley F.M."/>
            <person name="Watanabe J."/>
            <person name="Sugimoto C."/>
            <person name="Wan K.L."/>
        </authorList>
    </citation>
    <scope>NUCLEOTIDE SEQUENCE</scope>
    <source>
        <strain evidence="10">Houghton</strain>
    </source>
</reference>
<dbReference type="InterPro" id="IPR039163">
    <property type="entry name" value="EMC7"/>
</dbReference>
<dbReference type="Proteomes" id="UP000030747">
    <property type="component" value="Unassembled WGS sequence"/>
</dbReference>
<dbReference type="AlphaFoldDB" id="H9B9W9"/>
<comment type="subcellular location">
    <subcellularLocation>
        <location evidence="1">Membrane</location>
        <topology evidence="1">Single-pass membrane protein</topology>
    </subcellularLocation>
</comment>
<reference evidence="11" key="2">
    <citation type="submission" date="2013-10" db="EMBL/GenBank/DDBJ databases">
        <title>Genomic analysis of the causative agents of coccidiosis in chickens.</title>
        <authorList>
            <person name="Reid A.J."/>
            <person name="Blake D."/>
            <person name="Billington K."/>
            <person name="Browne H."/>
            <person name="Dunn M."/>
            <person name="Hung S."/>
            <person name="Kawahara F."/>
            <person name="Miranda-Saavedra D."/>
            <person name="Mourier T."/>
            <person name="Nagra H."/>
            <person name="Otto T.D."/>
            <person name="Rawlings N."/>
            <person name="Sanchez A."/>
            <person name="Sanders M."/>
            <person name="Subramaniam C."/>
            <person name="Tay Y."/>
            <person name="Dear P."/>
            <person name="Doerig C."/>
            <person name="Gruber A."/>
            <person name="Parkinson J."/>
            <person name="Shirley M."/>
            <person name="Wan K.L."/>
            <person name="Berriman M."/>
            <person name="Tomley F."/>
            <person name="Pain A."/>
        </authorList>
    </citation>
    <scope>NUCLEOTIDE SEQUENCE [LARGE SCALE GENOMIC DNA]</scope>
    <source>
        <strain evidence="11">Houghton</strain>
    </source>
</reference>
<dbReference type="Pfam" id="PF09430">
    <property type="entry name" value="EMC7_beta-sandw"/>
    <property type="match status" value="1"/>
</dbReference>